<dbReference type="HOGENOM" id="CLU_3265971_0_0_10"/>
<evidence type="ECO:0000313" key="1">
    <source>
        <dbReference type="EMBL" id="ERI82040.1"/>
    </source>
</evidence>
<dbReference type="EMBL" id="AWSV01000144">
    <property type="protein sequence ID" value="ERI82040.1"/>
    <property type="molecule type" value="Genomic_DNA"/>
</dbReference>
<dbReference type="Proteomes" id="UP000016496">
    <property type="component" value="Unassembled WGS sequence"/>
</dbReference>
<protein>
    <submittedName>
        <fullName evidence="1">Uncharacterized protein</fullName>
    </submittedName>
</protein>
<reference evidence="1 2" key="1">
    <citation type="submission" date="2013-08" db="EMBL/GenBank/DDBJ databases">
        <authorList>
            <person name="Weinstock G."/>
            <person name="Sodergren E."/>
            <person name="Wylie T."/>
            <person name="Fulton L."/>
            <person name="Fulton R."/>
            <person name="Fronick C."/>
            <person name="O'Laughlin M."/>
            <person name="Godfrey J."/>
            <person name="Miner T."/>
            <person name="Herter B."/>
            <person name="Appelbaum E."/>
            <person name="Cordes M."/>
            <person name="Lek S."/>
            <person name="Wollam A."/>
            <person name="Pepin K.H."/>
            <person name="Palsikar V.B."/>
            <person name="Mitreva M."/>
            <person name="Wilson R.K."/>
        </authorList>
    </citation>
    <scope>NUCLEOTIDE SEQUENCE [LARGE SCALE GENOMIC DNA]</scope>
    <source>
        <strain evidence="1 2">F0041</strain>
    </source>
</reference>
<accession>U2CBX7</accession>
<organism evidence="1 2">
    <name type="scientific">Bacteroides pyogenes F0041</name>
    <dbReference type="NCBI Taxonomy" id="1321819"/>
    <lineage>
        <taxon>Bacteria</taxon>
        <taxon>Pseudomonadati</taxon>
        <taxon>Bacteroidota</taxon>
        <taxon>Bacteroidia</taxon>
        <taxon>Bacteroidales</taxon>
        <taxon>Bacteroidaceae</taxon>
        <taxon>Bacteroides</taxon>
    </lineage>
</organism>
<proteinExistence type="predicted"/>
<name>U2CBX7_9BACE</name>
<comment type="caution">
    <text evidence="1">The sequence shown here is derived from an EMBL/GenBank/DDBJ whole genome shotgun (WGS) entry which is preliminary data.</text>
</comment>
<gene>
    <name evidence="1" type="ORF">HMPREF1981_02730</name>
</gene>
<evidence type="ECO:0000313" key="2">
    <source>
        <dbReference type="Proteomes" id="UP000016496"/>
    </source>
</evidence>
<sequence>MFYRFVYYREMLVETGCQGNWLYFTDLLMRCSHQSLSFFYS</sequence>
<dbReference type="AlphaFoldDB" id="U2CBX7"/>